<dbReference type="AlphaFoldDB" id="A0A2J7RBI1"/>
<evidence type="ECO:0000313" key="3">
    <source>
        <dbReference type="Proteomes" id="UP000235965"/>
    </source>
</evidence>
<sequence>IWYGSTNISKKTKLRVFNTNVKSVLLYACETWKILKTSMNKLQSFLNRCLRRTLNIRWPDTISNNSLCEITKQEPIDKWRRIGHTLRTPAGAIEKGALDWNPRGARRRGRQKRK</sequence>
<reference evidence="2 3" key="1">
    <citation type="submission" date="2017-12" db="EMBL/GenBank/DDBJ databases">
        <title>Hemimetabolous genomes reveal molecular basis of termite eusociality.</title>
        <authorList>
            <person name="Harrison M.C."/>
            <person name="Jongepier E."/>
            <person name="Robertson H.M."/>
            <person name="Arning N."/>
            <person name="Bitard-Feildel T."/>
            <person name="Chao H."/>
            <person name="Childers C.P."/>
            <person name="Dinh H."/>
            <person name="Doddapaneni H."/>
            <person name="Dugan S."/>
            <person name="Gowin J."/>
            <person name="Greiner C."/>
            <person name="Han Y."/>
            <person name="Hu H."/>
            <person name="Hughes D.S.T."/>
            <person name="Huylmans A.-K."/>
            <person name="Kemena C."/>
            <person name="Kremer L.P.M."/>
            <person name="Lee S.L."/>
            <person name="Lopez-Ezquerra A."/>
            <person name="Mallet L."/>
            <person name="Monroy-Kuhn J.M."/>
            <person name="Moser A."/>
            <person name="Murali S.C."/>
            <person name="Muzny D.M."/>
            <person name="Otani S."/>
            <person name="Piulachs M.-D."/>
            <person name="Poelchau M."/>
            <person name="Qu J."/>
            <person name="Schaub F."/>
            <person name="Wada-Katsumata A."/>
            <person name="Worley K.C."/>
            <person name="Xie Q."/>
            <person name="Ylla G."/>
            <person name="Poulsen M."/>
            <person name="Gibbs R.A."/>
            <person name="Schal C."/>
            <person name="Richards S."/>
            <person name="Belles X."/>
            <person name="Korb J."/>
            <person name="Bornberg-Bauer E."/>
        </authorList>
    </citation>
    <scope>NUCLEOTIDE SEQUENCE [LARGE SCALE GENOMIC DNA]</scope>
    <source>
        <tissue evidence="2">Whole body</tissue>
    </source>
</reference>
<organism evidence="2 3">
    <name type="scientific">Cryptotermes secundus</name>
    <dbReference type="NCBI Taxonomy" id="105785"/>
    <lineage>
        <taxon>Eukaryota</taxon>
        <taxon>Metazoa</taxon>
        <taxon>Ecdysozoa</taxon>
        <taxon>Arthropoda</taxon>
        <taxon>Hexapoda</taxon>
        <taxon>Insecta</taxon>
        <taxon>Pterygota</taxon>
        <taxon>Neoptera</taxon>
        <taxon>Polyneoptera</taxon>
        <taxon>Dictyoptera</taxon>
        <taxon>Blattodea</taxon>
        <taxon>Blattoidea</taxon>
        <taxon>Termitoidae</taxon>
        <taxon>Kalotermitidae</taxon>
        <taxon>Cryptotermitinae</taxon>
        <taxon>Cryptotermes</taxon>
    </lineage>
</organism>
<feature type="non-terminal residue" evidence="2">
    <location>
        <position position="1"/>
    </location>
</feature>
<name>A0A2J7RBI1_9NEOP</name>
<feature type="domain" description="DUF6451" evidence="1">
    <location>
        <begin position="4"/>
        <end position="27"/>
    </location>
</feature>
<gene>
    <name evidence="2" type="ORF">B7P43_G14230</name>
</gene>
<dbReference type="InterPro" id="IPR045609">
    <property type="entry name" value="DUF6451"/>
</dbReference>
<dbReference type="Proteomes" id="UP000235965">
    <property type="component" value="Unassembled WGS sequence"/>
</dbReference>
<proteinExistence type="predicted"/>
<dbReference type="PANTHER" id="PTHR47027">
    <property type="entry name" value="REVERSE TRANSCRIPTASE DOMAIN-CONTAINING PROTEIN"/>
    <property type="match status" value="1"/>
</dbReference>
<accession>A0A2J7RBI1</accession>
<dbReference type="Pfam" id="PF20049">
    <property type="entry name" value="DUF6451"/>
    <property type="match status" value="1"/>
</dbReference>
<protein>
    <recommendedName>
        <fullName evidence="1">DUF6451 domain-containing protein</fullName>
    </recommendedName>
</protein>
<dbReference type="InParanoid" id="A0A2J7RBI1"/>
<evidence type="ECO:0000259" key="1">
    <source>
        <dbReference type="Pfam" id="PF20049"/>
    </source>
</evidence>
<dbReference type="PANTHER" id="PTHR47027:SF25">
    <property type="entry name" value="REVERSE TRANSCRIPTASE DOMAIN-CONTAINING PROTEIN"/>
    <property type="match status" value="1"/>
</dbReference>
<keyword evidence="3" id="KW-1185">Reference proteome</keyword>
<dbReference type="EMBL" id="NEVH01005904">
    <property type="protein sequence ID" value="PNF38189.1"/>
    <property type="molecule type" value="Genomic_DNA"/>
</dbReference>
<evidence type="ECO:0000313" key="2">
    <source>
        <dbReference type="EMBL" id="PNF38189.1"/>
    </source>
</evidence>
<dbReference type="STRING" id="105785.A0A2J7RBI1"/>
<comment type="caution">
    <text evidence="2">The sequence shown here is derived from an EMBL/GenBank/DDBJ whole genome shotgun (WGS) entry which is preliminary data.</text>
</comment>